<reference evidence="2" key="1">
    <citation type="submission" date="2016-11" db="EMBL/GenBank/DDBJ databases">
        <authorList>
            <person name="Varghese N."/>
            <person name="Submissions S."/>
        </authorList>
    </citation>
    <scope>NUCLEOTIDE SEQUENCE [LARGE SCALE GENOMIC DNA]</scope>
    <source>
        <strain evidence="2">DSM 27619</strain>
    </source>
</reference>
<dbReference type="RefSeq" id="WP_072955935.1">
    <property type="nucleotide sequence ID" value="NZ_FQUT01000004.1"/>
</dbReference>
<dbReference type="OrthoDB" id="1266883at2"/>
<dbReference type="EMBL" id="FQUT01000004">
    <property type="protein sequence ID" value="SHF37754.1"/>
    <property type="molecule type" value="Genomic_DNA"/>
</dbReference>
<evidence type="ECO:0000313" key="2">
    <source>
        <dbReference type="Proteomes" id="UP000184518"/>
    </source>
</evidence>
<sequence length="125" mass="14220">MKIFKLLFFGVIVLFLHSCKSAGIVGSWEFIEVYDGVVINNVDTLKLKQNNSKYGTGKLIFNKDHSLISMNSPGSYEQKGDQLMIKYNGAEKPASLKISYVDKDFLLLSSEKEVPATWFYRKIKN</sequence>
<name>A0A1M5B5F7_9FLAO</name>
<evidence type="ECO:0000313" key="1">
    <source>
        <dbReference type="EMBL" id="SHF37754.1"/>
    </source>
</evidence>
<dbReference type="STRING" id="1416778.SAMN05443633_10446"/>
<accession>A0A1M5B5F7</accession>
<organism evidence="1 2">
    <name type="scientific">Chryseobacterium arachidis</name>
    <dbReference type="NCBI Taxonomy" id="1416778"/>
    <lineage>
        <taxon>Bacteria</taxon>
        <taxon>Pseudomonadati</taxon>
        <taxon>Bacteroidota</taxon>
        <taxon>Flavobacteriia</taxon>
        <taxon>Flavobacteriales</taxon>
        <taxon>Weeksellaceae</taxon>
        <taxon>Chryseobacterium group</taxon>
        <taxon>Chryseobacterium</taxon>
    </lineage>
</organism>
<evidence type="ECO:0008006" key="3">
    <source>
        <dbReference type="Google" id="ProtNLM"/>
    </source>
</evidence>
<keyword evidence="2" id="KW-1185">Reference proteome</keyword>
<dbReference type="AlphaFoldDB" id="A0A1M5B5F7"/>
<proteinExistence type="predicted"/>
<gene>
    <name evidence="1" type="ORF">SAMN05443633_10446</name>
</gene>
<protein>
    <recommendedName>
        <fullName evidence="3">Lipocalin-like domain-containing protein</fullName>
    </recommendedName>
</protein>
<dbReference type="Proteomes" id="UP000184518">
    <property type="component" value="Unassembled WGS sequence"/>
</dbReference>